<organism evidence="2 3">
    <name type="scientific">Nesidiocoris tenuis</name>
    <dbReference type="NCBI Taxonomy" id="355587"/>
    <lineage>
        <taxon>Eukaryota</taxon>
        <taxon>Metazoa</taxon>
        <taxon>Ecdysozoa</taxon>
        <taxon>Arthropoda</taxon>
        <taxon>Hexapoda</taxon>
        <taxon>Insecta</taxon>
        <taxon>Pterygota</taxon>
        <taxon>Neoptera</taxon>
        <taxon>Paraneoptera</taxon>
        <taxon>Hemiptera</taxon>
        <taxon>Heteroptera</taxon>
        <taxon>Panheteroptera</taxon>
        <taxon>Cimicomorpha</taxon>
        <taxon>Miridae</taxon>
        <taxon>Dicyphina</taxon>
        <taxon>Nesidiocoris</taxon>
    </lineage>
</organism>
<proteinExistence type="predicted"/>
<reference evidence="2 3" key="1">
    <citation type="submission" date="2020-02" db="EMBL/GenBank/DDBJ databases">
        <authorList>
            <person name="Ferguson B K."/>
        </authorList>
    </citation>
    <scope>NUCLEOTIDE SEQUENCE [LARGE SCALE GENOMIC DNA]</scope>
</reference>
<name>A0A6H5G9A0_9HEMI</name>
<feature type="region of interest" description="Disordered" evidence="1">
    <location>
        <begin position="56"/>
        <end position="86"/>
    </location>
</feature>
<protein>
    <submittedName>
        <fullName evidence="2">Uncharacterized protein</fullName>
    </submittedName>
</protein>
<evidence type="ECO:0000256" key="1">
    <source>
        <dbReference type="SAM" id="MobiDB-lite"/>
    </source>
</evidence>
<gene>
    <name evidence="2" type="ORF">NTEN_LOCUS5731</name>
</gene>
<evidence type="ECO:0000313" key="3">
    <source>
        <dbReference type="Proteomes" id="UP000479000"/>
    </source>
</evidence>
<accession>A0A6H5G9A0</accession>
<feature type="region of interest" description="Disordered" evidence="1">
    <location>
        <begin position="1"/>
        <end position="24"/>
    </location>
</feature>
<feature type="compositionally biased region" description="Polar residues" evidence="1">
    <location>
        <begin position="56"/>
        <end position="69"/>
    </location>
</feature>
<keyword evidence="3" id="KW-1185">Reference proteome</keyword>
<dbReference type="EMBL" id="CADCXU010008812">
    <property type="protein sequence ID" value="CAA9999448.1"/>
    <property type="molecule type" value="Genomic_DNA"/>
</dbReference>
<sequence length="122" mass="14428">MVKRRNYRKPDAVKRTGTSRLDNTRRFREGMLKFREKSFLDRFGCYSDRSRMRSGISENVMNTDGTQSLGFHDTRQGPNALPPCSQPAYLTKPVKYIFRDQERSNRSIFVTRKKYNEPVVRK</sequence>
<dbReference type="AlphaFoldDB" id="A0A6H5G9A0"/>
<dbReference type="Proteomes" id="UP000479000">
    <property type="component" value="Unassembled WGS sequence"/>
</dbReference>
<evidence type="ECO:0000313" key="2">
    <source>
        <dbReference type="EMBL" id="CAA9999448.1"/>
    </source>
</evidence>